<proteinExistence type="predicted"/>
<dbReference type="EMBL" id="CM045769">
    <property type="protein sequence ID" value="KAI7993481.1"/>
    <property type="molecule type" value="Genomic_DNA"/>
</dbReference>
<sequence>MWNFALREVLGNHVDQKGSIVLPEKLRFDFSHGTHLSNTQEAKVFAVLSEEGIAKGIRRVTAVTTDSASKALELGIVT</sequence>
<keyword evidence="1" id="KW-0436">Ligase</keyword>
<evidence type="ECO:0000313" key="2">
    <source>
        <dbReference type="Proteomes" id="UP001060215"/>
    </source>
</evidence>
<protein>
    <submittedName>
        <fullName evidence="1">Alanine--tRNA ligase</fullName>
    </submittedName>
</protein>
<name>A0ACC0FZU0_9ERIC</name>
<gene>
    <name evidence="1" type="ORF">LOK49_LG11G00623</name>
</gene>
<accession>A0ACC0FZU0</accession>
<comment type="caution">
    <text evidence="1">The sequence shown here is derived from an EMBL/GenBank/DDBJ whole genome shotgun (WGS) entry which is preliminary data.</text>
</comment>
<evidence type="ECO:0000313" key="1">
    <source>
        <dbReference type="EMBL" id="KAI7993481.1"/>
    </source>
</evidence>
<keyword evidence="2" id="KW-1185">Reference proteome</keyword>
<reference evidence="1 2" key="1">
    <citation type="journal article" date="2022" name="Plant J.">
        <title>Chromosome-level genome of Camellia lanceoleosa provides a valuable resource for understanding genome evolution and self-incompatibility.</title>
        <authorList>
            <person name="Gong W."/>
            <person name="Xiao S."/>
            <person name="Wang L."/>
            <person name="Liao Z."/>
            <person name="Chang Y."/>
            <person name="Mo W."/>
            <person name="Hu G."/>
            <person name="Li W."/>
            <person name="Zhao G."/>
            <person name="Zhu H."/>
            <person name="Hu X."/>
            <person name="Ji K."/>
            <person name="Xiang X."/>
            <person name="Song Q."/>
            <person name="Yuan D."/>
            <person name="Jin S."/>
            <person name="Zhang L."/>
        </authorList>
    </citation>
    <scope>NUCLEOTIDE SEQUENCE [LARGE SCALE GENOMIC DNA]</scope>
    <source>
        <strain evidence="1">SQ_2022a</strain>
    </source>
</reference>
<organism evidence="1 2">
    <name type="scientific">Camellia lanceoleosa</name>
    <dbReference type="NCBI Taxonomy" id="1840588"/>
    <lineage>
        <taxon>Eukaryota</taxon>
        <taxon>Viridiplantae</taxon>
        <taxon>Streptophyta</taxon>
        <taxon>Embryophyta</taxon>
        <taxon>Tracheophyta</taxon>
        <taxon>Spermatophyta</taxon>
        <taxon>Magnoliopsida</taxon>
        <taxon>eudicotyledons</taxon>
        <taxon>Gunneridae</taxon>
        <taxon>Pentapetalae</taxon>
        <taxon>asterids</taxon>
        <taxon>Ericales</taxon>
        <taxon>Theaceae</taxon>
        <taxon>Camellia</taxon>
    </lineage>
</organism>
<dbReference type="Proteomes" id="UP001060215">
    <property type="component" value="Chromosome 12"/>
</dbReference>